<organism evidence="1 2">
    <name type="scientific">Eumeta variegata</name>
    <name type="common">Bagworm moth</name>
    <name type="synonym">Eumeta japonica</name>
    <dbReference type="NCBI Taxonomy" id="151549"/>
    <lineage>
        <taxon>Eukaryota</taxon>
        <taxon>Metazoa</taxon>
        <taxon>Ecdysozoa</taxon>
        <taxon>Arthropoda</taxon>
        <taxon>Hexapoda</taxon>
        <taxon>Insecta</taxon>
        <taxon>Pterygota</taxon>
        <taxon>Neoptera</taxon>
        <taxon>Endopterygota</taxon>
        <taxon>Lepidoptera</taxon>
        <taxon>Glossata</taxon>
        <taxon>Ditrysia</taxon>
        <taxon>Tineoidea</taxon>
        <taxon>Psychidae</taxon>
        <taxon>Oiketicinae</taxon>
        <taxon>Eumeta</taxon>
    </lineage>
</organism>
<keyword evidence="2" id="KW-1185">Reference proteome</keyword>
<dbReference type="EMBL" id="BGZK01000239">
    <property type="protein sequence ID" value="GBP30923.1"/>
    <property type="molecule type" value="Genomic_DNA"/>
</dbReference>
<comment type="caution">
    <text evidence="1">The sequence shown here is derived from an EMBL/GenBank/DDBJ whole genome shotgun (WGS) entry which is preliminary data.</text>
</comment>
<proteinExistence type="predicted"/>
<sequence>MPWWGGPIIGLESGRRYGTAANRCSGVVHPTVNQPSHCKARLNKSLKENAVHHLIAATPQNALTTEACAREERQSGVRAYAAIAEIAVTMF</sequence>
<reference evidence="1 2" key="1">
    <citation type="journal article" date="2019" name="Commun. Biol.">
        <title>The bagworm genome reveals a unique fibroin gene that provides high tensile strength.</title>
        <authorList>
            <person name="Kono N."/>
            <person name="Nakamura H."/>
            <person name="Ohtoshi R."/>
            <person name="Tomita M."/>
            <person name="Numata K."/>
            <person name="Arakawa K."/>
        </authorList>
    </citation>
    <scope>NUCLEOTIDE SEQUENCE [LARGE SCALE GENOMIC DNA]</scope>
</reference>
<dbReference type="Proteomes" id="UP000299102">
    <property type="component" value="Unassembled WGS sequence"/>
</dbReference>
<protein>
    <submittedName>
        <fullName evidence="1">Uncharacterized protein</fullName>
    </submittedName>
</protein>
<gene>
    <name evidence="1" type="ORF">EVAR_28564_1</name>
</gene>
<name>A0A4C1UWP7_EUMVA</name>
<evidence type="ECO:0000313" key="1">
    <source>
        <dbReference type="EMBL" id="GBP30923.1"/>
    </source>
</evidence>
<accession>A0A4C1UWP7</accession>
<evidence type="ECO:0000313" key="2">
    <source>
        <dbReference type="Proteomes" id="UP000299102"/>
    </source>
</evidence>
<dbReference type="AlphaFoldDB" id="A0A4C1UWP7"/>